<keyword evidence="2" id="KW-1185">Reference proteome</keyword>
<dbReference type="Pfam" id="PF09613">
    <property type="entry name" value="HrpB1_HrpK"/>
    <property type="match status" value="1"/>
</dbReference>
<accession>G0AEF4</accession>
<dbReference type="AlphaFoldDB" id="G0AEF4"/>
<reference evidence="1 2" key="1">
    <citation type="journal article" date="2004" name="Environ. Microbiol.">
        <title>Phylogeny-function analysis of (meta)genomic libraries: screening for expression of ribosomal RNA genes by large-insert library fluorescent in situ hybridization (LIL-FISH).</title>
        <authorList>
            <person name="Leveau J.H."/>
            <person name="Gerards S."/>
            <person name="de Boer W."/>
            <person name="van Veen J.A."/>
        </authorList>
    </citation>
    <scope>NUCLEOTIDE SEQUENCE [LARGE SCALE GENOMIC DNA]</scope>
    <source>
        <strain evidence="1 2">Ter331</strain>
    </source>
</reference>
<proteinExistence type="predicted"/>
<reference evidence="2" key="6">
    <citation type="submission" date="2011-05" db="EMBL/GenBank/DDBJ databases">
        <title>Complete sequence of Collimonas fungivorans Ter331.</title>
        <authorList>
            <person name="Leveau J.H."/>
        </authorList>
    </citation>
    <scope>NUCLEOTIDE SEQUENCE [LARGE SCALE GENOMIC DNA]</scope>
    <source>
        <strain evidence="2">Ter331</strain>
    </source>
</reference>
<dbReference type="STRING" id="1005048.CFU_4341"/>
<dbReference type="Proteomes" id="UP000008392">
    <property type="component" value="Chromosome"/>
</dbReference>
<name>G0AEF4_COLFT</name>
<gene>
    <name evidence="1" type="ordered locus">CFU_4341</name>
</gene>
<dbReference type="KEGG" id="cfu:CFU_4341"/>
<reference evidence="1 2" key="2">
    <citation type="journal article" date="2006" name="J. Microbiol. Methods">
        <title>Genomic flank-sequencing of plasposon insertion sites for rapid identification of functional genes.</title>
        <authorList>
            <person name="Leveau J.H."/>
            <person name="Gerards S."/>
            <person name="Fritsche K."/>
            <person name="Zondag G."/>
            <person name="van Veen J.A."/>
        </authorList>
    </citation>
    <scope>NUCLEOTIDE SEQUENCE [LARGE SCALE GENOMIC DNA]</scope>
    <source>
        <strain evidence="1 2">Ter331</strain>
    </source>
</reference>
<sequence length="166" mass="19049">MRGFFFEELDMKMGNCSNELLTGLIELLMFGAKHNHIEPTERLLAAVHLMRPGFIELRAYDAWILIRQKRFSDAVRLLRELEQQPLRGSFGPYVSSLLAICLANQDDESWRHYANEVMSGKEDADSIELMTTLMGQAGDKTAKRPAVAQIDKSQLQFLLQRRHLRA</sequence>
<dbReference type="HOGENOM" id="CLU_107482_1_0_4"/>
<protein>
    <submittedName>
        <fullName evidence="1">HrpK protein</fullName>
    </submittedName>
</protein>
<dbReference type="EMBL" id="CP002745">
    <property type="protein sequence ID" value="AEK64162.1"/>
    <property type="molecule type" value="Genomic_DNA"/>
</dbReference>
<dbReference type="InterPro" id="IPR013394">
    <property type="entry name" value="T3SS_HrpB1/HrpK"/>
</dbReference>
<reference evidence="1 2" key="3">
    <citation type="journal article" date="2008" name="FEMS Microbiol. Ecol.">
        <title>Identification and characterization of genes underlying chitinolysis in Collimonas fungivorans Ter331.</title>
        <authorList>
            <person name="Fritsche K."/>
            <person name="de Boer W."/>
            <person name="Gerards S."/>
            <person name="van den Berg M."/>
            <person name="van Veen J.A."/>
            <person name="Leveau J.H."/>
        </authorList>
    </citation>
    <scope>NUCLEOTIDE SEQUENCE [LARGE SCALE GENOMIC DNA]</scope>
    <source>
        <strain evidence="1 2">Ter331</strain>
    </source>
</reference>
<reference evidence="1 2" key="4">
    <citation type="journal article" date="2010" name="Environ. Microbiol.">
        <title>The bacterial genus Collimonas: mycophagy, weathering and other adaptive solutions to life in oligotrophic soil environments.</title>
        <authorList>
            <person name="Leveau J.H."/>
            <person name="Uroz S."/>
            <person name="de Boer W."/>
        </authorList>
    </citation>
    <scope>NUCLEOTIDE SEQUENCE [LARGE SCALE GENOMIC DNA]</scope>
    <source>
        <strain evidence="1 2">Ter331</strain>
    </source>
</reference>
<organism evidence="1 2">
    <name type="scientific">Collimonas fungivorans (strain Ter331)</name>
    <dbReference type="NCBI Taxonomy" id="1005048"/>
    <lineage>
        <taxon>Bacteria</taxon>
        <taxon>Pseudomonadati</taxon>
        <taxon>Pseudomonadota</taxon>
        <taxon>Betaproteobacteria</taxon>
        <taxon>Burkholderiales</taxon>
        <taxon>Oxalobacteraceae</taxon>
        <taxon>Collimonas</taxon>
    </lineage>
</organism>
<evidence type="ECO:0000313" key="2">
    <source>
        <dbReference type="Proteomes" id="UP000008392"/>
    </source>
</evidence>
<dbReference type="eggNOG" id="ENOG50334PC">
    <property type="taxonomic scope" value="Bacteria"/>
</dbReference>
<evidence type="ECO:0000313" key="1">
    <source>
        <dbReference type="EMBL" id="AEK64162.1"/>
    </source>
</evidence>
<reference evidence="1 2" key="5">
    <citation type="journal article" date="2011" name="ISME J.">
        <title>Dual transcriptional profiling of a bacterial/fungal confrontation: Collimonas fungivorans versus Aspergillus niger.</title>
        <authorList>
            <person name="Mela F."/>
            <person name="Fritsche K."/>
            <person name="de Boer W."/>
            <person name="van Veen J.A."/>
            <person name="de Graaff L.H."/>
            <person name="van den Berg M."/>
            <person name="Leveau J.H."/>
        </authorList>
    </citation>
    <scope>NUCLEOTIDE SEQUENCE [LARGE SCALE GENOMIC DNA]</scope>
    <source>
        <strain evidence="1 2">Ter331</strain>
    </source>
</reference>